<reference evidence="5" key="1">
    <citation type="submission" date="2022-01" db="EMBL/GenBank/DDBJ databases">
        <authorList>
            <person name="Criscuolo A."/>
        </authorList>
    </citation>
    <scope>NUCLEOTIDE SEQUENCE</scope>
    <source>
        <strain evidence="5">CIP111893</strain>
    </source>
</reference>
<gene>
    <name evidence="5" type="ORF">PAECIP111893_02865</name>
</gene>
<dbReference type="PANTHER" id="PTHR43649">
    <property type="entry name" value="ARABINOSE-BINDING PROTEIN-RELATED"/>
    <property type="match status" value="1"/>
</dbReference>
<dbReference type="SUPFAM" id="SSF53850">
    <property type="entry name" value="Periplasmic binding protein-like II"/>
    <property type="match status" value="1"/>
</dbReference>
<evidence type="ECO:0000256" key="2">
    <source>
        <dbReference type="ARBA" id="ARBA00022448"/>
    </source>
</evidence>
<evidence type="ECO:0000313" key="6">
    <source>
        <dbReference type="Proteomes" id="UP000838686"/>
    </source>
</evidence>
<keyword evidence="3 4" id="KW-0732">Signal</keyword>
<feature type="signal peptide" evidence="4">
    <location>
        <begin position="1"/>
        <end position="18"/>
    </location>
</feature>
<evidence type="ECO:0000256" key="3">
    <source>
        <dbReference type="ARBA" id="ARBA00022729"/>
    </source>
</evidence>
<organism evidence="5 6">
    <name type="scientific">Paenibacillus plantiphilus</name>
    <dbReference type="NCBI Taxonomy" id="2905650"/>
    <lineage>
        <taxon>Bacteria</taxon>
        <taxon>Bacillati</taxon>
        <taxon>Bacillota</taxon>
        <taxon>Bacilli</taxon>
        <taxon>Bacillales</taxon>
        <taxon>Paenibacillaceae</taxon>
        <taxon>Paenibacillus</taxon>
    </lineage>
</organism>
<dbReference type="InterPro" id="IPR050490">
    <property type="entry name" value="Bact_solute-bd_prot1"/>
</dbReference>
<proteinExistence type="inferred from homology"/>
<dbReference type="Proteomes" id="UP000838686">
    <property type="component" value="Unassembled WGS sequence"/>
</dbReference>
<comment type="caution">
    <text evidence="5">The sequence shown here is derived from an EMBL/GenBank/DDBJ whole genome shotgun (WGS) entry which is preliminary data.</text>
</comment>
<feature type="chain" id="PRO_5045862551" description="Multiple sugar transport system substrate-binding protein" evidence="4">
    <location>
        <begin position="19"/>
        <end position="439"/>
    </location>
</feature>
<dbReference type="InterPro" id="IPR006061">
    <property type="entry name" value="SBP_1_CS"/>
</dbReference>
<evidence type="ECO:0000256" key="1">
    <source>
        <dbReference type="ARBA" id="ARBA00008520"/>
    </source>
</evidence>
<dbReference type="EMBL" id="CAKMMF010000014">
    <property type="protein sequence ID" value="CAH1208243.1"/>
    <property type="molecule type" value="Genomic_DNA"/>
</dbReference>
<keyword evidence="2" id="KW-0813">Transport</keyword>
<keyword evidence="6" id="KW-1185">Reference proteome</keyword>
<name>A0ABN8GGA7_9BACL</name>
<dbReference type="Gene3D" id="3.40.190.10">
    <property type="entry name" value="Periplasmic binding protein-like II"/>
    <property type="match status" value="1"/>
</dbReference>
<dbReference type="Pfam" id="PF01547">
    <property type="entry name" value="SBP_bac_1"/>
    <property type="match status" value="1"/>
</dbReference>
<evidence type="ECO:0008006" key="7">
    <source>
        <dbReference type="Google" id="ProtNLM"/>
    </source>
</evidence>
<dbReference type="PROSITE" id="PS01037">
    <property type="entry name" value="SBP_BACTERIAL_1"/>
    <property type="match status" value="1"/>
</dbReference>
<protein>
    <recommendedName>
        <fullName evidence="7">Multiple sugar transport system substrate-binding protein</fullName>
    </recommendedName>
</protein>
<evidence type="ECO:0000256" key="4">
    <source>
        <dbReference type="SAM" id="SignalP"/>
    </source>
</evidence>
<comment type="similarity">
    <text evidence="1">Belongs to the bacterial solute-binding protein 1 family.</text>
</comment>
<sequence length="439" mass="49100">MRTFYFTMMLTIVICLNAACSPPEVDTVEEVELKVLYASKAAFQSDFHNLIQAKLPNVNIQVIEFQQIFTPGRDRTDSFIAFIKEQRPDLIAIPNDVPGLYSKLVKQDLLEPLDGRIGKDAFDLEALMPGPVEQLRSAGDGSLFALPLTFTGDALFYNKELFDEHGIPYPSDGMTFAEIMQLAQRFAGLKDTFGYSEVYQSKGSLVLQAGHSENLIWLDAAGKKVLFNTDGWRSVLTRIADTLSTGVVFDTAAQLDPSKKQNSLTLDPFLKGKSAMTIANLEYMQNLQKDSFQWGLASEPINPVKPTVSRSLQPSKTIGISRQSAHAETAWQALAFMNSDEAARLRSRVADELPSDLPVRTAFISNERWEPFYRLEADAAKWTSFNSLIEYFTPVLTGIIDNEIARTLSQEQTIDQALHNIEHMAAIKWNEQLQARGDK</sequence>
<evidence type="ECO:0000313" key="5">
    <source>
        <dbReference type="EMBL" id="CAH1208243.1"/>
    </source>
</evidence>
<accession>A0ABN8GGA7</accession>
<dbReference type="InterPro" id="IPR006059">
    <property type="entry name" value="SBP"/>
</dbReference>
<dbReference type="PANTHER" id="PTHR43649:SF12">
    <property type="entry name" value="DIACETYLCHITOBIOSE BINDING PROTEIN DASA"/>
    <property type="match status" value="1"/>
</dbReference>